<organism evidence="2 4">
    <name type="scientific">Vreelandella boliviensis LC1</name>
    <dbReference type="NCBI Taxonomy" id="1072583"/>
    <lineage>
        <taxon>Bacteria</taxon>
        <taxon>Pseudomonadati</taxon>
        <taxon>Pseudomonadota</taxon>
        <taxon>Gammaproteobacteria</taxon>
        <taxon>Oceanospirillales</taxon>
        <taxon>Halomonadaceae</taxon>
        <taxon>Vreelandella</taxon>
    </lineage>
</organism>
<keyword evidence="5" id="KW-1185">Reference proteome</keyword>
<dbReference type="OrthoDB" id="6992731at2"/>
<feature type="compositionally biased region" description="Polar residues" evidence="1">
    <location>
        <begin position="234"/>
        <end position="244"/>
    </location>
</feature>
<dbReference type="EMBL" id="NPEY01000019">
    <property type="protein sequence ID" value="OZT72703.1"/>
    <property type="molecule type" value="Genomic_DNA"/>
</dbReference>
<dbReference type="STRING" id="1072583.KUC_1818"/>
<feature type="region of interest" description="Disordered" evidence="1">
    <location>
        <begin position="232"/>
        <end position="258"/>
    </location>
</feature>
<dbReference type="AlphaFoldDB" id="A0A265DTP8"/>
<reference evidence="3 5" key="2">
    <citation type="submission" date="2017-07" db="EMBL/GenBank/DDBJ databases">
        <title>Shotgun whole genome sequences of three halophilic bacterial isolates.</title>
        <authorList>
            <person name="Pozzo T."/>
            <person name="Higdon S.M."/>
            <person name="Quillaguaman J."/>
        </authorList>
    </citation>
    <scope>NUCLEOTIDE SEQUENCE [LARGE SCALE GENOMIC DNA]</scope>
    <source>
        <strain evidence="3 5">LC1</strain>
    </source>
</reference>
<protein>
    <submittedName>
        <fullName evidence="2">Uncharacterized protein</fullName>
    </submittedName>
</protein>
<evidence type="ECO:0000256" key="1">
    <source>
        <dbReference type="SAM" id="MobiDB-lite"/>
    </source>
</evidence>
<evidence type="ECO:0000313" key="4">
    <source>
        <dbReference type="Proteomes" id="UP000005756"/>
    </source>
</evidence>
<dbReference type="RefSeq" id="WP_007112795.1">
    <property type="nucleotide sequence ID" value="NZ_JH393257.1"/>
</dbReference>
<gene>
    <name evidence="3" type="ORF">CE457_18120</name>
    <name evidence="2" type="ORF">KUC_1818</name>
</gene>
<reference evidence="2 4" key="1">
    <citation type="submission" date="2011-10" db="EMBL/GenBank/DDBJ databases">
        <authorList>
            <person name="Quillaguamn J."/>
            <person name="Guzmn D."/>
            <person name="Balderrama-Subieta A."/>
            <person name="Cardona-Ortuo C."/>
            <person name="Guevara-Martnez M."/>
            <person name="Callisaya-Quispe N."/>
        </authorList>
    </citation>
    <scope>NUCLEOTIDE SEQUENCE [LARGE SCALE GENOMIC DNA]</scope>
    <source>
        <strain evidence="2 4">LC1</strain>
    </source>
</reference>
<dbReference type="Proteomes" id="UP000216538">
    <property type="component" value="Unassembled WGS sequence"/>
</dbReference>
<evidence type="ECO:0000313" key="5">
    <source>
        <dbReference type="Proteomes" id="UP000216538"/>
    </source>
</evidence>
<evidence type="ECO:0000313" key="2">
    <source>
        <dbReference type="EMBL" id="EHJ94859.1"/>
    </source>
</evidence>
<dbReference type="EMBL" id="JH393257">
    <property type="protein sequence ID" value="EHJ94859.1"/>
    <property type="molecule type" value="Genomic_DNA"/>
</dbReference>
<evidence type="ECO:0000313" key="3">
    <source>
        <dbReference type="EMBL" id="OZT72703.1"/>
    </source>
</evidence>
<proteinExistence type="predicted"/>
<accession>A0A265DTP8</accession>
<dbReference type="Proteomes" id="UP000005756">
    <property type="component" value="Unassembled WGS sequence"/>
</dbReference>
<name>A0A265DTP8_9GAMM</name>
<sequence>MTATVPGWLQGVWQRKRIDYADGSSDTASQVFWLQGLSCYGDLRIPATRPCVASLGASHANDLALAHQQGATGHCHCLDRQATWQREWGYQPVVDFPEPGDMELHGHCMIERAPSGAYEEEWQRLTPTDPDIHVWLREDGHARLLVIDTFAMLIERRSVVLPSRPLAELLQESSQDPQILLSCEISYAEHGADNNFLIRHSTLPWREGQPLNLCNRQGEILIPGWQLEEHYPGSSLQQPGTSDPSLGLPPNSGTGFAG</sequence>